<sequence>MLSGYSVLIQGMRPAAGTICSRCPRLPIKLPMNSLSPAHPSPPHRSSDLFSPPQTSSKMLSTFYSWSIEHIKRVFEAKSERDCLQALDETFSQRLEFTFNGSPLPRVGLQKIVLAMLQSSGFCLNVDWLNAVEVPRDGSNRNGMLGGYYVIRNVRKPLPGSSTLALFERHKSVNVEIESESSDPSFDSRRIVKLAIVATDVPVPSSHYP</sequence>
<proteinExistence type="predicted"/>
<name>A0A4Q9Q620_9APHY</name>
<keyword evidence="3" id="KW-1185">Reference proteome</keyword>
<evidence type="ECO:0000313" key="2">
    <source>
        <dbReference type="EMBL" id="TBU62887.1"/>
    </source>
</evidence>
<dbReference type="EMBL" id="ML145091">
    <property type="protein sequence ID" value="TBU62887.1"/>
    <property type="molecule type" value="Genomic_DNA"/>
</dbReference>
<protein>
    <submittedName>
        <fullName evidence="2">Uncharacterized protein</fullName>
    </submittedName>
</protein>
<dbReference type="Proteomes" id="UP000292082">
    <property type="component" value="Unassembled WGS sequence"/>
</dbReference>
<reference evidence="2 3" key="1">
    <citation type="submission" date="2019-01" db="EMBL/GenBank/DDBJ databases">
        <title>Draft genome sequences of three monokaryotic isolates of the white-rot basidiomycete fungus Dichomitus squalens.</title>
        <authorList>
            <consortium name="DOE Joint Genome Institute"/>
            <person name="Lopez S.C."/>
            <person name="Andreopoulos B."/>
            <person name="Pangilinan J."/>
            <person name="Lipzen A."/>
            <person name="Riley R."/>
            <person name="Ahrendt S."/>
            <person name="Ng V."/>
            <person name="Barry K."/>
            <person name="Daum C."/>
            <person name="Grigoriev I.V."/>
            <person name="Hilden K.S."/>
            <person name="Makela M.R."/>
            <person name="de Vries R.P."/>
        </authorList>
    </citation>
    <scope>NUCLEOTIDE SEQUENCE [LARGE SCALE GENOMIC DNA]</scope>
    <source>
        <strain evidence="2 3">CBS 464.89</strain>
    </source>
</reference>
<evidence type="ECO:0000256" key="1">
    <source>
        <dbReference type="SAM" id="MobiDB-lite"/>
    </source>
</evidence>
<feature type="region of interest" description="Disordered" evidence="1">
    <location>
        <begin position="34"/>
        <end position="53"/>
    </location>
</feature>
<accession>A0A4Q9Q620</accession>
<evidence type="ECO:0000313" key="3">
    <source>
        <dbReference type="Proteomes" id="UP000292082"/>
    </source>
</evidence>
<organism evidence="2 3">
    <name type="scientific">Dichomitus squalens</name>
    <dbReference type="NCBI Taxonomy" id="114155"/>
    <lineage>
        <taxon>Eukaryota</taxon>
        <taxon>Fungi</taxon>
        <taxon>Dikarya</taxon>
        <taxon>Basidiomycota</taxon>
        <taxon>Agaricomycotina</taxon>
        <taxon>Agaricomycetes</taxon>
        <taxon>Polyporales</taxon>
        <taxon>Polyporaceae</taxon>
        <taxon>Dichomitus</taxon>
    </lineage>
</organism>
<dbReference type="AlphaFoldDB" id="A0A4Q9Q620"/>
<gene>
    <name evidence="2" type="ORF">BD310DRAFT_917345</name>
</gene>